<dbReference type="InterPro" id="IPR016032">
    <property type="entry name" value="Sig_transdc_resp-reg_C-effctor"/>
</dbReference>
<gene>
    <name evidence="5" type="ORF">GCM10009107_35530</name>
</gene>
<keyword evidence="6" id="KW-1185">Reference proteome</keyword>
<comment type="caution">
    <text evidence="5">The sequence shown here is derived from an EMBL/GenBank/DDBJ whole genome shotgun (WGS) entry which is preliminary data.</text>
</comment>
<dbReference type="CDD" id="cd00383">
    <property type="entry name" value="trans_reg_C"/>
    <property type="match status" value="1"/>
</dbReference>
<dbReference type="InterPro" id="IPR001867">
    <property type="entry name" value="OmpR/PhoB-type_DNA-bd"/>
</dbReference>
<feature type="transmembrane region" description="Helical" evidence="3">
    <location>
        <begin position="150"/>
        <end position="169"/>
    </location>
</feature>
<keyword evidence="3" id="KW-0472">Membrane</keyword>
<keyword evidence="3" id="KW-0812">Transmembrane</keyword>
<evidence type="ECO:0000313" key="5">
    <source>
        <dbReference type="EMBL" id="GAA0756719.1"/>
    </source>
</evidence>
<protein>
    <recommendedName>
        <fullName evidence="4">OmpR/PhoB-type domain-containing protein</fullName>
    </recommendedName>
</protein>
<dbReference type="EMBL" id="BAAAEW010000023">
    <property type="protein sequence ID" value="GAA0756719.1"/>
    <property type="molecule type" value="Genomic_DNA"/>
</dbReference>
<feature type="domain" description="OmpR/PhoB-type" evidence="4">
    <location>
        <begin position="10"/>
        <end position="108"/>
    </location>
</feature>
<reference evidence="5 6" key="1">
    <citation type="journal article" date="2019" name="Int. J. Syst. Evol. Microbiol.">
        <title>The Global Catalogue of Microorganisms (GCM) 10K type strain sequencing project: providing services to taxonomists for standard genome sequencing and annotation.</title>
        <authorList>
            <consortium name="The Broad Institute Genomics Platform"/>
            <consortium name="The Broad Institute Genome Sequencing Center for Infectious Disease"/>
            <person name="Wu L."/>
            <person name="Ma J."/>
        </authorList>
    </citation>
    <scope>NUCLEOTIDE SEQUENCE [LARGE SCALE GENOMIC DNA]</scope>
    <source>
        <strain evidence="5 6">JCM 15503</strain>
    </source>
</reference>
<dbReference type="SUPFAM" id="SSF46894">
    <property type="entry name" value="C-terminal effector domain of the bipartite response regulators"/>
    <property type="match status" value="1"/>
</dbReference>
<feature type="DNA-binding region" description="OmpR/PhoB-type" evidence="2">
    <location>
        <begin position="10"/>
        <end position="108"/>
    </location>
</feature>
<proteinExistence type="predicted"/>
<sequence>MDTQGHAASPTTFRLGDWQVDPATDRLWRGGEATPLDSRAMAMLAHLASRPGEVVSIDELLSAAWADVVVSQDSVYQAITTLRRALGDSTREPSYIATVPRRGYRLIAAVGPVEPAPRAVAAAEAAPAVASGPPPSPAPAAHQGRKAARLVSALAILLLALTLGLAWWAPWHSAPGTSVAVMPFLDLTNAMDEEPFADGMTEQLIESLAHLPGVRVPSRTSTFFYKDKQATIPEIAHALDVAYVLEGSVRKSGQTLRVTARLVRASDATQLWSETYDRQATDVLAIQDDIAAKVGRALAAAWGGQK</sequence>
<evidence type="ECO:0000259" key="4">
    <source>
        <dbReference type="PROSITE" id="PS51755"/>
    </source>
</evidence>
<organism evidence="5 6">
    <name type="scientific">Ideonella azotifigens</name>
    <dbReference type="NCBI Taxonomy" id="513160"/>
    <lineage>
        <taxon>Bacteria</taxon>
        <taxon>Pseudomonadati</taxon>
        <taxon>Pseudomonadota</taxon>
        <taxon>Betaproteobacteria</taxon>
        <taxon>Burkholderiales</taxon>
        <taxon>Sphaerotilaceae</taxon>
        <taxon>Ideonella</taxon>
    </lineage>
</organism>
<dbReference type="Gene3D" id="3.40.50.10610">
    <property type="entry name" value="ABC-type transport auxiliary lipoprotein component"/>
    <property type="match status" value="1"/>
</dbReference>
<dbReference type="SMART" id="SM00862">
    <property type="entry name" value="Trans_reg_C"/>
    <property type="match status" value="1"/>
</dbReference>
<evidence type="ECO:0000313" key="6">
    <source>
        <dbReference type="Proteomes" id="UP001500279"/>
    </source>
</evidence>
<evidence type="ECO:0000256" key="1">
    <source>
        <dbReference type="ARBA" id="ARBA00023125"/>
    </source>
</evidence>
<dbReference type="PROSITE" id="PS51755">
    <property type="entry name" value="OMPR_PHOB"/>
    <property type="match status" value="1"/>
</dbReference>
<keyword evidence="3" id="KW-1133">Transmembrane helix</keyword>
<dbReference type="Proteomes" id="UP001500279">
    <property type="component" value="Unassembled WGS sequence"/>
</dbReference>
<name>A0ABN1K712_9BURK</name>
<dbReference type="Gene3D" id="1.10.10.10">
    <property type="entry name" value="Winged helix-like DNA-binding domain superfamily/Winged helix DNA-binding domain"/>
    <property type="match status" value="1"/>
</dbReference>
<accession>A0ABN1K712</accession>
<dbReference type="InterPro" id="IPR036388">
    <property type="entry name" value="WH-like_DNA-bd_sf"/>
</dbReference>
<evidence type="ECO:0000256" key="3">
    <source>
        <dbReference type="SAM" id="Phobius"/>
    </source>
</evidence>
<dbReference type="Pfam" id="PF00486">
    <property type="entry name" value="Trans_reg_C"/>
    <property type="match status" value="1"/>
</dbReference>
<dbReference type="RefSeq" id="WP_231011850.1">
    <property type="nucleotide sequence ID" value="NZ_BAAAEW010000023.1"/>
</dbReference>
<evidence type="ECO:0000256" key="2">
    <source>
        <dbReference type="PROSITE-ProRule" id="PRU01091"/>
    </source>
</evidence>
<keyword evidence="1 2" id="KW-0238">DNA-binding</keyword>